<dbReference type="AlphaFoldDB" id="A0A6J6M8X0"/>
<dbReference type="EMBL" id="CAEZWW010000055">
    <property type="protein sequence ID" value="CAB4670621.1"/>
    <property type="molecule type" value="Genomic_DNA"/>
</dbReference>
<evidence type="ECO:0000313" key="1">
    <source>
        <dbReference type="EMBL" id="CAB4670621.1"/>
    </source>
</evidence>
<reference evidence="1" key="1">
    <citation type="submission" date="2020-05" db="EMBL/GenBank/DDBJ databases">
        <authorList>
            <person name="Chiriac C."/>
            <person name="Salcher M."/>
            <person name="Ghai R."/>
            <person name="Kavagutti S V."/>
        </authorList>
    </citation>
    <scope>NUCLEOTIDE SEQUENCE</scope>
</reference>
<sequence length="178" mass="18402">MNPSLRLKRNTRHALVLATIAIALSGTLSGCYSGFKANTNEQSLTNSGDGTQAQIGQIRIENATLVLGPDGSSTATLLTTLVNQGDTADSLIGLEINKLPVYVTPGGGELAAGAAVSFGFNSSVWINSYEFTAPVSTYVPVKIQFRDAGIVTINVLTVPPVGIYQGIAPNPATLPPAS</sequence>
<name>A0A6J6M8X0_9ZZZZ</name>
<dbReference type="EMBL" id="CAEZZA010000173">
    <property type="protein sequence ID" value="CAB4756409.1"/>
    <property type="molecule type" value="Genomic_DNA"/>
</dbReference>
<protein>
    <submittedName>
        <fullName evidence="1">Unannotated protein</fullName>
    </submittedName>
</protein>
<accession>A0A6J6M8X0</accession>
<proteinExistence type="predicted"/>
<gene>
    <name evidence="1" type="ORF">UFOPK2310_00591</name>
    <name evidence="2" type="ORF">UFOPK2809_01160</name>
</gene>
<organism evidence="1">
    <name type="scientific">freshwater metagenome</name>
    <dbReference type="NCBI Taxonomy" id="449393"/>
    <lineage>
        <taxon>unclassified sequences</taxon>
        <taxon>metagenomes</taxon>
        <taxon>ecological metagenomes</taxon>
    </lineage>
</organism>
<evidence type="ECO:0000313" key="2">
    <source>
        <dbReference type="EMBL" id="CAB4756409.1"/>
    </source>
</evidence>
<dbReference type="PROSITE" id="PS51257">
    <property type="entry name" value="PROKAR_LIPOPROTEIN"/>
    <property type="match status" value="1"/>
</dbReference>